<evidence type="ECO:0000313" key="3">
    <source>
        <dbReference type="Proteomes" id="UP000263377"/>
    </source>
</evidence>
<dbReference type="Proteomes" id="UP000263377">
    <property type="component" value="Unassembled WGS sequence"/>
</dbReference>
<reference evidence="2 3" key="1">
    <citation type="submission" date="2018-08" db="EMBL/GenBank/DDBJ databases">
        <title>Diversity &amp; Physiological Properties of Lignin-Decomposing Actinobacteria from Soil.</title>
        <authorList>
            <person name="Roh S.G."/>
            <person name="Kim S.B."/>
        </authorList>
    </citation>
    <scope>NUCLEOTIDE SEQUENCE [LARGE SCALE GENOMIC DNA]</scope>
    <source>
        <strain evidence="2 3">MMS17-GH009</strain>
    </source>
</reference>
<dbReference type="Gene3D" id="3.30.530.20">
    <property type="match status" value="1"/>
</dbReference>
<dbReference type="SUPFAM" id="SSF55961">
    <property type="entry name" value="Bet v1-like"/>
    <property type="match status" value="1"/>
</dbReference>
<dbReference type="Pfam" id="PF10604">
    <property type="entry name" value="Polyketide_cyc2"/>
    <property type="match status" value="1"/>
</dbReference>
<protein>
    <submittedName>
        <fullName evidence="2">SRPBCC family protein</fullName>
    </submittedName>
</protein>
<feature type="region of interest" description="Disordered" evidence="1">
    <location>
        <begin position="35"/>
        <end position="69"/>
    </location>
</feature>
<proteinExistence type="predicted"/>
<dbReference type="EMBL" id="QVIG01000003">
    <property type="protein sequence ID" value="RGD55799.1"/>
    <property type="molecule type" value="Genomic_DNA"/>
</dbReference>
<dbReference type="AlphaFoldDB" id="A0A372ZIW7"/>
<keyword evidence="3" id="KW-1185">Reference proteome</keyword>
<feature type="compositionally biased region" description="Low complexity" evidence="1">
    <location>
        <begin position="39"/>
        <end position="60"/>
    </location>
</feature>
<comment type="caution">
    <text evidence="2">The sequence shown here is derived from an EMBL/GenBank/DDBJ whole genome shotgun (WGS) entry which is preliminary data.</text>
</comment>
<name>A0A372ZIW7_9ACTN</name>
<evidence type="ECO:0000256" key="1">
    <source>
        <dbReference type="SAM" id="MobiDB-lite"/>
    </source>
</evidence>
<dbReference type="RefSeq" id="WP_074004792.1">
    <property type="nucleotide sequence ID" value="NZ_QVIG01000003.1"/>
</dbReference>
<accession>A0A372ZIW7</accession>
<organism evidence="2 3">
    <name type="scientific">Kitasatospora xanthocidica</name>
    <dbReference type="NCBI Taxonomy" id="83382"/>
    <lineage>
        <taxon>Bacteria</taxon>
        <taxon>Bacillati</taxon>
        <taxon>Actinomycetota</taxon>
        <taxon>Actinomycetes</taxon>
        <taxon>Kitasatosporales</taxon>
        <taxon>Streptomycetaceae</taxon>
        <taxon>Kitasatospora</taxon>
    </lineage>
</organism>
<sequence length="156" mass="17142">MHAIHHTDRAILDHPTHAVWEAIVDELNGRTTWWHPHNTHQPGPTGPQQEGGTTTTTVHTGGVGKPGPKLRFTSTTTHATPDARLTQSHTGHFHGTTTYQLTPHNDGAQTLLTVTFATTPHGLAKFLHKLTNLTAKHTTATQRALSNLRHHLDNQK</sequence>
<evidence type="ECO:0000313" key="2">
    <source>
        <dbReference type="EMBL" id="RGD55799.1"/>
    </source>
</evidence>
<dbReference type="InterPro" id="IPR019587">
    <property type="entry name" value="Polyketide_cyclase/dehydratase"/>
</dbReference>
<gene>
    <name evidence="2" type="ORF">DR950_41585</name>
</gene>
<dbReference type="InterPro" id="IPR023393">
    <property type="entry name" value="START-like_dom_sf"/>
</dbReference>